<comment type="caution">
    <text evidence="4">The sequence shown here is derived from an EMBL/GenBank/DDBJ whole genome shotgun (WGS) entry which is preliminary data.</text>
</comment>
<dbReference type="CDD" id="cd09917">
    <property type="entry name" value="F-box_SF"/>
    <property type="match status" value="1"/>
</dbReference>
<name>A0ABD1KZ11_9TELE</name>
<dbReference type="Pfam" id="PF00646">
    <property type="entry name" value="F-box"/>
    <property type="match status" value="1"/>
</dbReference>
<gene>
    <name evidence="4" type="ORF">ACEWY4_001252</name>
</gene>
<evidence type="ECO:0008006" key="6">
    <source>
        <dbReference type="Google" id="ProtNLM"/>
    </source>
</evidence>
<organism evidence="4 5">
    <name type="scientific">Coilia grayii</name>
    <name type="common">Gray's grenadier anchovy</name>
    <dbReference type="NCBI Taxonomy" id="363190"/>
    <lineage>
        <taxon>Eukaryota</taxon>
        <taxon>Metazoa</taxon>
        <taxon>Chordata</taxon>
        <taxon>Craniata</taxon>
        <taxon>Vertebrata</taxon>
        <taxon>Euteleostomi</taxon>
        <taxon>Actinopterygii</taxon>
        <taxon>Neopterygii</taxon>
        <taxon>Teleostei</taxon>
        <taxon>Clupei</taxon>
        <taxon>Clupeiformes</taxon>
        <taxon>Clupeoidei</taxon>
        <taxon>Engraulidae</taxon>
        <taxon>Coilinae</taxon>
        <taxon>Coilia</taxon>
    </lineage>
</organism>
<dbReference type="Proteomes" id="UP001591681">
    <property type="component" value="Unassembled WGS sequence"/>
</dbReference>
<dbReference type="InterPro" id="IPR001810">
    <property type="entry name" value="F-box_dom"/>
</dbReference>
<evidence type="ECO:0000313" key="5">
    <source>
        <dbReference type="Proteomes" id="UP001591681"/>
    </source>
</evidence>
<keyword evidence="5" id="KW-1185">Reference proteome</keyword>
<evidence type="ECO:0000256" key="1">
    <source>
        <dbReference type="SAM" id="MobiDB-lite"/>
    </source>
</evidence>
<reference evidence="4 5" key="1">
    <citation type="submission" date="2024-09" db="EMBL/GenBank/DDBJ databases">
        <title>A chromosome-level genome assembly of Gray's grenadier anchovy, Coilia grayii.</title>
        <authorList>
            <person name="Fu Z."/>
        </authorList>
    </citation>
    <scope>NUCLEOTIDE SEQUENCE [LARGE SCALE GENOMIC DNA]</scope>
    <source>
        <strain evidence="4">G4</strain>
        <tissue evidence="4">Muscle</tissue>
    </source>
</reference>
<dbReference type="Pfam" id="PF18866">
    <property type="entry name" value="CxC7"/>
    <property type="match status" value="1"/>
</dbReference>
<protein>
    <recommendedName>
        <fullName evidence="6">F-box domain-containing protein</fullName>
    </recommendedName>
</protein>
<sequence>MERGLAADTWRSGAPPENVSSTLRKHVSPTPGKSIDSRRKLEKKLRSSELSDRVSDRAPRLSINLPDDIISRIFVLVVLQDGDPAILNLALTCQKFHSIVCQPLFLEEAHFSWLDSVVEWKSLPPQHRDKYRRPYTISQCRYLLCGGLYKDCGAGYKGNGQRGVLQGFYSTEDYPGYCSWDCFINDGGLD</sequence>
<evidence type="ECO:0000259" key="3">
    <source>
        <dbReference type="Pfam" id="PF18866"/>
    </source>
</evidence>
<dbReference type="AlphaFoldDB" id="A0ABD1KZ11"/>
<dbReference type="InterPro" id="IPR041300">
    <property type="entry name" value="CxC7"/>
</dbReference>
<feature type="region of interest" description="Disordered" evidence="1">
    <location>
        <begin position="1"/>
        <end position="39"/>
    </location>
</feature>
<feature type="domain" description="CxC7-like cysteine cluster associated with KDZ transposases" evidence="3">
    <location>
        <begin position="120"/>
        <end position="183"/>
    </location>
</feature>
<evidence type="ECO:0000313" key="4">
    <source>
        <dbReference type="EMBL" id="KAL2104384.1"/>
    </source>
</evidence>
<evidence type="ECO:0000259" key="2">
    <source>
        <dbReference type="Pfam" id="PF00646"/>
    </source>
</evidence>
<dbReference type="EMBL" id="JBHFQA010000001">
    <property type="protein sequence ID" value="KAL2104384.1"/>
    <property type="molecule type" value="Genomic_DNA"/>
</dbReference>
<feature type="domain" description="F-box" evidence="2">
    <location>
        <begin position="64"/>
        <end position="105"/>
    </location>
</feature>
<proteinExistence type="predicted"/>
<accession>A0ABD1KZ11</accession>